<dbReference type="PANTHER" id="PTHR24305">
    <property type="entry name" value="CYTOCHROME P450"/>
    <property type="match status" value="1"/>
</dbReference>
<evidence type="ECO:0000256" key="3">
    <source>
        <dbReference type="RuleBase" id="RU000461"/>
    </source>
</evidence>
<dbReference type="PRINTS" id="PR00463">
    <property type="entry name" value="EP450I"/>
</dbReference>
<dbReference type="InterPro" id="IPR001128">
    <property type="entry name" value="Cyt_P450"/>
</dbReference>
<evidence type="ECO:0000256" key="1">
    <source>
        <dbReference type="ARBA" id="ARBA00001971"/>
    </source>
</evidence>
<name>A0ABW1K9W2_9ACTN</name>
<comment type="similarity">
    <text evidence="2 3">Belongs to the cytochrome P450 family.</text>
</comment>
<keyword evidence="3" id="KW-0349">Heme</keyword>
<dbReference type="InterPro" id="IPR036396">
    <property type="entry name" value="Cyt_P450_sf"/>
</dbReference>
<dbReference type="Pfam" id="PF00067">
    <property type="entry name" value="p450"/>
    <property type="match status" value="1"/>
</dbReference>
<dbReference type="SUPFAM" id="SSF48264">
    <property type="entry name" value="Cytochrome P450"/>
    <property type="match status" value="1"/>
</dbReference>
<organism evidence="4 5">
    <name type="scientific">Plantactinospora solaniradicis</name>
    <dbReference type="NCBI Taxonomy" id="1723736"/>
    <lineage>
        <taxon>Bacteria</taxon>
        <taxon>Bacillati</taxon>
        <taxon>Actinomycetota</taxon>
        <taxon>Actinomycetes</taxon>
        <taxon>Micromonosporales</taxon>
        <taxon>Micromonosporaceae</taxon>
        <taxon>Plantactinospora</taxon>
    </lineage>
</organism>
<keyword evidence="3" id="KW-0503">Monooxygenase</keyword>
<keyword evidence="5" id="KW-1185">Reference proteome</keyword>
<keyword evidence="3" id="KW-0560">Oxidoreductase</keyword>
<proteinExistence type="inferred from homology"/>
<evidence type="ECO:0000256" key="2">
    <source>
        <dbReference type="ARBA" id="ARBA00010617"/>
    </source>
</evidence>
<dbReference type="Proteomes" id="UP001596203">
    <property type="component" value="Unassembled WGS sequence"/>
</dbReference>
<sequence>MRRAWELLRDTHQTLIDIGNESRGDVVRLELGVMRPFWVTNPVHAQEVLGNRALYPRGQDTPLWRSVGRLVGRGILSEGDVWHRSRKTLGPIFRPTRMPELVDDMSASIYASVAELDEPAQAGTPVDISSELSRIVAKAVMRVFFADQVSVPDALKIMKAQETIVTAMAWRLLLPNIPWWIQIPGDKQFKAAVRSIDEILLPAVREAREKTALTKQQIAGDDPKRSGDDVLSTLAREDLSEQQVRDDVVAMVAVTTETTHVVLSWLFPLLAAHPDIADRLYEEIGRVVGRDRVRAEHLPQLPYTKMVLEELLRLYPAGWIVPRIAAKRTDLGGVRIPKGSTVVVSPFTTQRMRIWWGSDAETFNPDRWRVAERGRIRTRESVPDGAHFPFGSGDHVCLGMHLFNLEALLIVATVLSRFRFTLTSDVDPGMRVAASLRPRQRVEVRLHPIHADVPQGAP</sequence>
<comment type="caution">
    <text evidence="4">The sequence shown here is derived from an EMBL/GenBank/DDBJ whole genome shotgun (WGS) entry which is preliminary data.</text>
</comment>
<evidence type="ECO:0000313" key="5">
    <source>
        <dbReference type="Proteomes" id="UP001596203"/>
    </source>
</evidence>
<dbReference type="Gene3D" id="1.10.630.10">
    <property type="entry name" value="Cytochrome P450"/>
    <property type="match status" value="1"/>
</dbReference>
<keyword evidence="3" id="KW-0479">Metal-binding</keyword>
<dbReference type="PRINTS" id="PR00385">
    <property type="entry name" value="P450"/>
</dbReference>
<comment type="cofactor">
    <cofactor evidence="1">
        <name>heme</name>
        <dbReference type="ChEBI" id="CHEBI:30413"/>
    </cofactor>
</comment>
<dbReference type="InterPro" id="IPR002401">
    <property type="entry name" value="Cyt_P450_E_grp-I"/>
</dbReference>
<dbReference type="PROSITE" id="PS00086">
    <property type="entry name" value="CYTOCHROME_P450"/>
    <property type="match status" value="1"/>
</dbReference>
<dbReference type="InterPro" id="IPR017972">
    <property type="entry name" value="Cyt_P450_CS"/>
</dbReference>
<dbReference type="RefSeq" id="WP_377423053.1">
    <property type="nucleotide sequence ID" value="NZ_JBHSPR010000012.1"/>
</dbReference>
<protein>
    <submittedName>
        <fullName evidence="4">Cytochrome P450</fullName>
    </submittedName>
</protein>
<accession>A0ABW1K9W2</accession>
<keyword evidence="3" id="KW-0408">Iron</keyword>
<evidence type="ECO:0000313" key="4">
    <source>
        <dbReference type="EMBL" id="MFC6018067.1"/>
    </source>
</evidence>
<dbReference type="InterPro" id="IPR050121">
    <property type="entry name" value="Cytochrome_P450_monoxygenase"/>
</dbReference>
<gene>
    <name evidence="4" type="ORF">ACFP2T_17890</name>
</gene>
<dbReference type="EMBL" id="JBHSPR010000012">
    <property type="protein sequence ID" value="MFC6018067.1"/>
    <property type="molecule type" value="Genomic_DNA"/>
</dbReference>
<reference evidence="5" key="1">
    <citation type="journal article" date="2019" name="Int. J. Syst. Evol. Microbiol.">
        <title>The Global Catalogue of Microorganisms (GCM) 10K type strain sequencing project: providing services to taxonomists for standard genome sequencing and annotation.</title>
        <authorList>
            <consortium name="The Broad Institute Genomics Platform"/>
            <consortium name="The Broad Institute Genome Sequencing Center for Infectious Disease"/>
            <person name="Wu L."/>
            <person name="Ma J."/>
        </authorList>
    </citation>
    <scope>NUCLEOTIDE SEQUENCE [LARGE SCALE GENOMIC DNA]</scope>
    <source>
        <strain evidence="5">ZS-35-S2</strain>
    </source>
</reference>
<dbReference type="PANTHER" id="PTHR24305:SF166">
    <property type="entry name" value="CYTOCHROME P450 12A4, MITOCHONDRIAL-RELATED"/>
    <property type="match status" value="1"/>
</dbReference>